<dbReference type="Proteomes" id="UP000095594">
    <property type="component" value="Unassembled WGS sequence"/>
</dbReference>
<name>A0A174CYS9_9CLOT</name>
<keyword evidence="1" id="KW-0805">Transcription regulation</keyword>
<dbReference type="Pfam" id="PF12802">
    <property type="entry name" value="MarR_2"/>
    <property type="match status" value="1"/>
</dbReference>
<dbReference type="PROSITE" id="PS01117">
    <property type="entry name" value="HTH_MARR_1"/>
    <property type="match status" value="1"/>
</dbReference>
<dbReference type="AlphaFoldDB" id="A0A174CYS9"/>
<dbReference type="InterPro" id="IPR023187">
    <property type="entry name" value="Tscrpt_reg_MarR-type_CS"/>
</dbReference>
<evidence type="ECO:0000256" key="2">
    <source>
        <dbReference type="ARBA" id="ARBA00023125"/>
    </source>
</evidence>
<evidence type="ECO:0000259" key="4">
    <source>
        <dbReference type="PROSITE" id="PS50995"/>
    </source>
</evidence>
<dbReference type="PRINTS" id="PR00598">
    <property type="entry name" value="HTHMARR"/>
</dbReference>
<proteinExistence type="predicted"/>
<sequence>MERKNKAFRAAMMIKELYSKTTNIISDNLRESGLTHQQCMVIQLIAHKKEMTITELCKEMSLAKGTVSGIVQRLEKLGYLEKEKREDDKRNTYIKFSKNGLDFANTFKSNMSSSFENIFSNCSEEDMDEMIVDLRKILNKIEGK</sequence>
<dbReference type="InterPro" id="IPR036388">
    <property type="entry name" value="WH-like_DNA-bd_sf"/>
</dbReference>
<dbReference type="SMART" id="SM00347">
    <property type="entry name" value="HTH_MARR"/>
    <property type="match status" value="1"/>
</dbReference>
<evidence type="ECO:0000313" key="5">
    <source>
        <dbReference type="EMBL" id="CUO18424.1"/>
    </source>
</evidence>
<gene>
    <name evidence="5" type="primary">sarZ</name>
    <name evidence="5" type="ORF">ERS852471_01091</name>
</gene>
<dbReference type="PROSITE" id="PS50995">
    <property type="entry name" value="HTH_MARR_2"/>
    <property type="match status" value="1"/>
</dbReference>
<dbReference type="Gene3D" id="1.10.10.10">
    <property type="entry name" value="Winged helix-like DNA-binding domain superfamily/Winged helix DNA-binding domain"/>
    <property type="match status" value="1"/>
</dbReference>
<organism evidence="5 6">
    <name type="scientific">Clostridium disporicum</name>
    <dbReference type="NCBI Taxonomy" id="84024"/>
    <lineage>
        <taxon>Bacteria</taxon>
        <taxon>Bacillati</taxon>
        <taxon>Bacillota</taxon>
        <taxon>Clostridia</taxon>
        <taxon>Eubacteriales</taxon>
        <taxon>Clostridiaceae</taxon>
        <taxon>Clostridium</taxon>
    </lineage>
</organism>
<feature type="domain" description="HTH marR-type" evidence="4">
    <location>
        <begin position="1"/>
        <end position="139"/>
    </location>
</feature>
<dbReference type="PANTHER" id="PTHR42756">
    <property type="entry name" value="TRANSCRIPTIONAL REGULATOR, MARR"/>
    <property type="match status" value="1"/>
</dbReference>
<dbReference type="CDD" id="cd00090">
    <property type="entry name" value="HTH_ARSR"/>
    <property type="match status" value="1"/>
</dbReference>
<dbReference type="PANTHER" id="PTHR42756:SF1">
    <property type="entry name" value="TRANSCRIPTIONAL REPRESSOR OF EMRAB OPERON"/>
    <property type="match status" value="1"/>
</dbReference>
<dbReference type="InterPro" id="IPR011991">
    <property type="entry name" value="ArsR-like_HTH"/>
</dbReference>
<dbReference type="InterPro" id="IPR036390">
    <property type="entry name" value="WH_DNA-bd_sf"/>
</dbReference>
<accession>A0A174CYS9</accession>
<reference evidence="5 6" key="1">
    <citation type="submission" date="2015-09" db="EMBL/GenBank/DDBJ databases">
        <authorList>
            <consortium name="Pathogen Informatics"/>
        </authorList>
    </citation>
    <scope>NUCLEOTIDE SEQUENCE [LARGE SCALE GENOMIC DNA]</scope>
    <source>
        <strain evidence="5 6">2789STDY5834856</strain>
    </source>
</reference>
<evidence type="ECO:0000256" key="3">
    <source>
        <dbReference type="ARBA" id="ARBA00023163"/>
    </source>
</evidence>
<dbReference type="InterPro" id="IPR000835">
    <property type="entry name" value="HTH_MarR-typ"/>
</dbReference>
<dbReference type="SUPFAM" id="SSF46785">
    <property type="entry name" value="Winged helix' DNA-binding domain"/>
    <property type="match status" value="1"/>
</dbReference>
<dbReference type="EMBL" id="CYZX01000006">
    <property type="protein sequence ID" value="CUO18424.1"/>
    <property type="molecule type" value="Genomic_DNA"/>
</dbReference>
<dbReference type="GO" id="GO:0003700">
    <property type="term" value="F:DNA-binding transcription factor activity"/>
    <property type="evidence" value="ECO:0007669"/>
    <property type="project" value="InterPro"/>
</dbReference>
<dbReference type="RefSeq" id="WP_055264613.1">
    <property type="nucleotide sequence ID" value="NZ_CABIXQ010000006.1"/>
</dbReference>
<keyword evidence="2" id="KW-0238">DNA-binding</keyword>
<evidence type="ECO:0000256" key="1">
    <source>
        <dbReference type="ARBA" id="ARBA00023015"/>
    </source>
</evidence>
<evidence type="ECO:0000313" key="6">
    <source>
        <dbReference type="Proteomes" id="UP000095594"/>
    </source>
</evidence>
<dbReference type="GO" id="GO:0003677">
    <property type="term" value="F:DNA binding"/>
    <property type="evidence" value="ECO:0007669"/>
    <property type="project" value="UniProtKB-KW"/>
</dbReference>
<protein>
    <submittedName>
        <fullName evidence="5">MarR family transcriptional regulator</fullName>
    </submittedName>
</protein>
<keyword evidence="3" id="KW-0804">Transcription</keyword>